<dbReference type="InterPro" id="IPR011008">
    <property type="entry name" value="Dimeric_a/b-barrel"/>
</dbReference>
<reference evidence="3 4" key="1">
    <citation type="submission" date="2024-06" db="EMBL/GenBank/DDBJ databases">
        <title>Chitinophaga defluvii sp. nov., isolated from municipal sewage.</title>
        <authorList>
            <person name="Zhang L."/>
        </authorList>
    </citation>
    <scope>NUCLEOTIDE SEQUENCE [LARGE SCALE GENOMIC DNA]</scope>
    <source>
        <strain evidence="3 4">H8</strain>
    </source>
</reference>
<evidence type="ECO:0000256" key="1">
    <source>
        <dbReference type="ARBA" id="ARBA00007689"/>
    </source>
</evidence>
<organism evidence="3 4">
    <name type="scientific">Chitinophaga defluvii</name>
    <dbReference type="NCBI Taxonomy" id="3163343"/>
    <lineage>
        <taxon>Bacteria</taxon>
        <taxon>Pseudomonadati</taxon>
        <taxon>Bacteroidota</taxon>
        <taxon>Chitinophagia</taxon>
        <taxon>Chitinophagales</taxon>
        <taxon>Chitinophagaceae</taxon>
        <taxon>Chitinophaga</taxon>
    </lineage>
</organism>
<dbReference type="RefSeq" id="WP_354662663.1">
    <property type="nucleotide sequence ID" value="NZ_JBEXAC010000002.1"/>
</dbReference>
<dbReference type="SUPFAM" id="SSF54909">
    <property type="entry name" value="Dimeric alpha+beta barrel"/>
    <property type="match status" value="1"/>
</dbReference>
<comment type="similarity">
    <text evidence="1">Belongs to the YciI family.</text>
</comment>
<proteinExistence type="inferred from homology"/>
<sequence>MKEFLMLIRENADYGTMTPQEMQEDIERHIQWVEALVNSGHFSSSNPLMQEGTVIKGKDKIVTDGPFVESKECISGYYFLRATSLAAATEIAKGCPALMAGATLEIREIMPVDDAPGQ</sequence>
<protein>
    <submittedName>
        <fullName evidence="3">YciI family protein</fullName>
    </submittedName>
</protein>
<comment type="caution">
    <text evidence="3">The sequence shown here is derived from an EMBL/GenBank/DDBJ whole genome shotgun (WGS) entry which is preliminary data.</text>
</comment>
<name>A0ABV2TAQ7_9BACT</name>
<gene>
    <name evidence="3" type="ORF">ABR189_22120</name>
</gene>
<feature type="domain" description="YCII-related" evidence="2">
    <location>
        <begin position="7"/>
        <end position="111"/>
    </location>
</feature>
<dbReference type="EMBL" id="JBEXAC010000002">
    <property type="protein sequence ID" value="MET7000103.1"/>
    <property type="molecule type" value="Genomic_DNA"/>
</dbReference>
<dbReference type="InterPro" id="IPR005545">
    <property type="entry name" value="YCII"/>
</dbReference>
<evidence type="ECO:0000259" key="2">
    <source>
        <dbReference type="Pfam" id="PF03795"/>
    </source>
</evidence>
<dbReference type="PANTHER" id="PTHR35174">
    <property type="entry name" value="BLL7171 PROTEIN-RELATED"/>
    <property type="match status" value="1"/>
</dbReference>
<accession>A0ABV2TAQ7</accession>
<dbReference type="Proteomes" id="UP001549749">
    <property type="component" value="Unassembled WGS sequence"/>
</dbReference>
<evidence type="ECO:0000313" key="3">
    <source>
        <dbReference type="EMBL" id="MET7000103.1"/>
    </source>
</evidence>
<dbReference type="Gene3D" id="3.30.70.1060">
    <property type="entry name" value="Dimeric alpha+beta barrel"/>
    <property type="match status" value="1"/>
</dbReference>
<dbReference type="Pfam" id="PF03795">
    <property type="entry name" value="YCII"/>
    <property type="match status" value="1"/>
</dbReference>
<keyword evidence="4" id="KW-1185">Reference proteome</keyword>
<evidence type="ECO:0000313" key="4">
    <source>
        <dbReference type="Proteomes" id="UP001549749"/>
    </source>
</evidence>